<proteinExistence type="predicted"/>
<dbReference type="EMBL" id="BAAAQX010000002">
    <property type="protein sequence ID" value="GAA2205520.1"/>
    <property type="molecule type" value="Genomic_DNA"/>
</dbReference>
<accession>A0ABP5P4S1</accession>
<dbReference type="Proteomes" id="UP001499843">
    <property type="component" value="Unassembled WGS sequence"/>
</dbReference>
<organism evidence="1 2">
    <name type="scientific">Nonomuraea monospora</name>
    <dbReference type="NCBI Taxonomy" id="568818"/>
    <lineage>
        <taxon>Bacteria</taxon>
        <taxon>Bacillati</taxon>
        <taxon>Actinomycetota</taxon>
        <taxon>Actinomycetes</taxon>
        <taxon>Streptosporangiales</taxon>
        <taxon>Streptosporangiaceae</taxon>
        <taxon>Nonomuraea</taxon>
    </lineage>
</organism>
<evidence type="ECO:0008006" key="3">
    <source>
        <dbReference type="Google" id="ProtNLM"/>
    </source>
</evidence>
<evidence type="ECO:0000313" key="2">
    <source>
        <dbReference type="Proteomes" id="UP001499843"/>
    </source>
</evidence>
<keyword evidence="2" id="KW-1185">Reference proteome</keyword>
<sequence>MSDPMATLQHMAVPEIIPIVHEPNYHTDTIGHWEGGQFFGSTIAAFRQGYTRTDDWRTHKRWYAVLHTFDAAGHHLDSRIEHTGAADDHRAAVDLAQERLDRWLDRLPGLRLGDIAIRPFQHTFDGVLFGLVIETFEGEEHAEFYPNNIGFYDPWDGVYDT</sequence>
<reference evidence="2" key="1">
    <citation type="journal article" date="2019" name="Int. J. Syst. Evol. Microbiol.">
        <title>The Global Catalogue of Microorganisms (GCM) 10K type strain sequencing project: providing services to taxonomists for standard genome sequencing and annotation.</title>
        <authorList>
            <consortium name="The Broad Institute Genomics Platform"/>
            <consortium name="The Broad Institute Genome Sequencing Center for Infectious Disease"/>
            <person name="Wu L."/>
            <person name="Ma J."/>
        </authorList>
    </citation>
    <scope>NUCLEOTIDE SEQUENCE [LARGE SCALE GENOMIC DNA]</scope>
    <source>
        <strain evidence="2">JCM 16114</strain>
    </source>
</reference>
<name>A0ABP5P4S1_9ACTN</name>
<comment type="caution">
    <text evidence="1">The sequence shown here is derived from an EMBL/GenBank/DDBJ whole genome shotgun (WGS) entry which is preliminary data.</text>
</comment>
<protein>
    <recommendedName>
        <fullName evidence="3">Formate hydrogenlyase regulatory protein HycA</fullName>
    </recommendedName>
</protein>
<evidence type="ECO:0000313" key="1">
    <source>
        <dbReference type="EMBL" id="GAA2205520.1"/>
    </source>
</evidence>
<gene>
    <name evidence="1" type="ORF">GCM10009850_009780</name>
</gene>